<protein>
    <submittedName>
        <fullName evidence="1">Uncharacterized protein</fullName>
    </submittedName>
</protein>
<reference evidence="1" key="1">
    <citation type="submission" date="2014-11" db="EMBL/GenBank/DDBJ databases">
        <authorList>
            <person name="Amaro Gonzalez C."/>
        </authorList>
    </citation>
    <scope>NUCLEOTIDE SEQUENCE</scope>
</reference>
<accession>A0A0E9QEM5</accession>
<evidence type="ECO:0000313" key="1">
    <source>
        <dbReference type="EMBL" id="JAH14578.1"/>
    </source>
</evidence>
<proteinExistence type="predicted"/>
<sequence>MASLTFSTQKVTTQNICYLAQKMTKMMIMIIKATVVNV</sequence>
<name>A0A0E9QEM5_ANGAN</name>
<dbReference type="EMBL" id="GBXM01093999">
    <property type="protein sequence ID" value="JAH14578.1"/>
    <property type="molecule type" value="Transcribed_RNA"/>
</dbReference>
<reference evidence="1" key="2">
    <citation type="journal article" date="2015" name="Fish Shellfish Immunol.">
        <title>Early steps in the European eel (Anguilla anguilla)-Vibrio vulnificus interaction in the gills: Role of the RtxA13 toxin.</title>
        <authorList>
            <person name="Callol A."/>
            <person name="Pajuelo D."/>
            <person name="Ebbesson L."/>
            <person name="Teles M."/>
            <person name="MacKenzie S."/>
            <person name="Amaro C."/>
        </authorList>
    </citation>
    <scope>NUCLEOTIDE SEQUENCE</scope>
</reference>
<organism evidence="1">
    <name type="scientific">Anguilla anguilla</name>
    <name type="common">European freshwater eel</name>
    <name type="synonym">Muraena anguilla</name>
    <dbReference type="NCBI Taxonomy" id="7936"/>
    <lineage>
        <taxon>Eukaryota</taxon>
        <taxon>Metazoa</taxon>
        <taxon>Chordata</taxon>
        <taxon>Craniata</taxon>
        <taxon>Vertebrata</taxon>
        <taxon>Euteleostomi</taxon>
        <taxon>Actinopterygii</taxon>
        <taxon>Neopterygii</taxon>
        <taxon>Teleostei</taxon>
        <taxon>Anguilliformes</taxon>
        <taxon>Anguillidae</taxon>
        <taxon>Anguilla</taxon>
    </lineage>
</organism>
<dbReference type="AlphaFoldDB" id="A0A0E9QEM5"/>